<evidence type="ECO:0000313" key="2">
    <source>
        <dbReference type="Proteomes" id="UP000789396"/>
    </source>
</evidence>
<keyword evidence="2" id="KW-1185">Reference proteome</keyword>
<dbReference type="EMBL" id="CAJVPZ010015080">
    <property type="protein sequence ID" value="CAG8663071.1"/>
    <property type="molecule type" value="Genomic_DNA"/>
</dbReference>
<accession>A0A9N9E396</accession>
<dbReference type="OrthoDB" id="2413840at2759"/>
<proteinExistence type="predicted"/>
<comment type="caution">
    <text evidence="1">The sequence shown here is derived from an EMBL/GenBank/DDBJ whole genome shotgun (WGS) entry which is preliminary data.</text>
</comment>
<dbReference type="Proteomes" id="UP000789396">
    <property type="component" value="Unassembled WGS sequence"/>
</dbReference>
<feature type="non-terminal residue" evidence="1">
    <location>
        <position position="196"/>
    </location>
</feature>
<name>A0A9N9E396_9GLOM</name>
<evidence type="ECO:0000313" key="1">
    <source>
        <dbReference type="EMBL" id="CAG8663071.1"/>
    </source>
</evidence>
<organism evidence="1 2">
    <name type="scientific">Racocetra fulgida</name>
    <dbReference type="NCBI Taxonomy" id="60492"/>
    <lineage>
        <taxon>Eukaryota</taxon>
        <taxon>Fungi</taxon>
        <taxon>Fungi incertae sedis</taxon>
        <taxon>Mucoromycota</taxon>
        <taxon>Glomeromycotina</taxon>
        <taxon>Glomeromycetes</taxon>
        <taxon>Diversisporales</taxon>
        <taxon>Gigasporaceae</taxon>
        <taxon>Racocetra</taxon>
    </lineage>
</organism>
<dbReference type="InterPro" id="IPR012337">
    <property type="entry name" value="RNaseH-like_sf"/>
</dbReference>
<sequence>YLNLYILALDGWTSLTGKSLWNFVIYLDDGKDILWKIQDYSNASGGLKTYIDTRWTTVYEMLKSVYQLEICLKESIKAIIYTKKGFFNDVYNLAKIFKPIKDAIIKLENRNATLADCYFALIDDDEGTIWENLNLLEIIDLENNIFKDDDDEQFMEISDNENELDNFIQDLESEKDYNPSELAQKYFEDIDDIYYY</sequence>
<dbReference type="SUPFAM" id="SSF53098">
    <property type="entry name" value="Ribonuclease H-like"/>
    <property type="match status" value="1"/>
</dbReference>
<gene>
    <name evidence="1" type="ORF">RFULGI_LOCUS8929</name>
</gene>
<dbReference type="AlphaFoldDB" id="A0A9N9E396"/>
<protein>
    <submittedName>
        <fullName evidence="1">8810_t:CDS:1</fullName>
    </submittedName>
</protein>
<reference evidence="1" key="1">
    <citation type="submission" date="2021-06" db="EMBL/GenBank/DDBJ databases">
        <authorList>
            <person name="Kallberg Y."/>
            <person name="Tangrot J."/>
            <person name="Rosling A."/>
        </authorList>
    </citation>
    <scope>NUCLEOTIDE SEQUENCE</scope>
    <source>
        <strain evidence="1">IN212</strain>
    </source>
</reference>